<evidence type="ECO:0000259" key="6">
    <source>
        <dbReference type="Pfam" id="PF08281"/>
    </source>
</evidence>
<dbReference type="InterPro" id="IPR013249">
    <property type="entry name" value="RNA_pol_sigma70_r4_t2"/>
</dbReference>
<dbReference type="Pfam" id="PF08281">
    <property type="entry name" value="Sigma70_r4_2"/>
    <property type="match status" value="1"/>
</dbReference>
<dbReference type="GO" id="GO:0016987">
    <property type="term" value="F:sigma factor activity"/>
    <property type="evidence" value="ECO:0007669"/>
    <property type="project" value="UniProtKB-KW"/>
</dbReference>
<name>A0A3D8HIQ3_9BACT</name>
<dbReference type="InterPro" id="IPR014327">
    <property type="entry name" value="RNA_pol_sigma70_bacteroid"/>
</dbReference>
<dbReference type="InterPro" id="IPR036388">
    <property type="entry name" value="WH-like_DNA-bd_sf"/>
</dbReference>
<feature type="domain" description="RNA polymerase sigma-70 region 2" evidence="5">
    <location>
        <begin position="27"/>
        <end position="93"/>
    </location>
</feature>
<accession>A0A3D8HIQ3</accession>
<evidence type="ECO:0000256" key="2">
    <source>
        <dbReference type="ARBA" id="ARBA00023015"/>
    </source>
</evidence>
<dbReference type="EMBL" id="QREV01000005">
    <property type="protein sequence ID" value="RDU50467.1"/>
    <property type="molecule type" value="Genomic_DNA"/>
</dbReference>
<dbReference type="Proteomes" id="UP000256321">
    <property type="component" value="Unassembled WGS sequence"/>
</dbReference>
<evidence type="ECO:0000256" key="4">
    <source>
        <dbReference type="ARBA" id="ARBA00023163"/>
    </source>
</evidence>
<dbReference type="SUPFAM" id="SSF88946">
    <property type="entry name" value="Sigma2 domain of RNA polymerase sigma factors"/>
    <property type="match status" value="1"/>
</dbReference>
<gene>
    <name evidence="7" type="ORF">DWU89_03310</name>
</gene>
<proteinExistence type="inferred from homology"/>
<dbReference type="PANTHER" id="PTHR43133:SF46">
    <property type="entry name" value="RNA POLYMERASE SIGMA-70 FACTOR ECF SUBFAMILY"/>
    <property type="match status" value="1"/>
</dbReference>
<dbReference type="Pfam" id="PF04542">
    <property type="entry name" value="Sigma70_r2"/>
    <property type="match status" value="1"/>
</dbReference>
<dbReference type="GO" id="GO:0003677">
    <property type="term" value="F:DNA binding"/>
    <property type="evidence" value="ECO:0007669"/>
    <property type="project" value="InterPro"/>
</dbReference>
<dbReference type="InterPro" id="IPR014284">
    <property type="entry name" value="RNA_pol_sigma-70_dom"/>
</dbReference>
<evidence type="ECO:0000259" key="5">
    <source>
        <dbReference type="Pfam" id="PF04542"/>
    </source>
</evidence>
<keyword evidence="2" id="KW-0805">Transcription regulation</keyword>
<keyword evidence="3" id="KW-0731">Sigma factor</keyword>
<dbReference type="AlphaFoldDB" id="A0A3D8HIQ3"/>
<dbReference type="SUPFAM" id="SSF88659">
    <property type="entry name" value="Sigma3 and sigma4 domains of RNA polymerase sigma factors"/>
    <property type="match status" value="1"/>
</dbReference>
<dbReference type="Gene3D" id="1.10.10.10">
    <property type="entry name" value="Winged helix-like DNA-binding domain superfamily/Winged helix DNA-binding domain"/>
    <property type="match status" value="1"/>
</dbReference>
<organism evidence="7 8">
    <name type="scientific">Parabacteroides acidifaciens</name>
    <dbReference type="NCBI Taxonomy" id="2290935"/>
    <lineage>
        <taxon>Bacteria</taxon>
        <taxon>Pseudomonadati</taxon>
        <taxon>Bacteroidota</taxon>
        <taxon>Bacteroidia</taxon>
        <taxon>Bacteroidales</taxon>
        <taxon>Tannerellaceae</taxon>
        <taxon>Parabacteroides</taxon>
    </lineage>
</organism>
<dbReference type="InterPro" id="IPR013324">
    <property type="entry name" value="RNA_pol_sigma_r3/r4-like"/>
</dbReference>
<sequence length="187" mass="21393">MGENRDNIMQWVCEMALSDSQTALKSLYMSYFGRLMRFVSLYVSSPTESEEIVSDTFLALWNSRQQLPGVANFDSYIYTIARHKAISYYRKQNMEKISLDEVSIDLFTSTETTPEEDLISQEGIKRLNMAIESLPAKCKVAFKLIREDKLKYKEAADILDISVKTLEAHLANAVRKLREALAEDTSI</sequence>
<feature type="domain" description="RNA polymerase sigma factor 70 region 4 type 2" evidence="6">
    <location>
        <begin position="126"/>
        <end position="177"/>
    </location>
</feature>
<dbReference type="NCBIfam" id="TIGR02985">
    <property type="entry name" value="Sig70_bacteroi1"/>
    <property type="match status" value="1"/>
</dbReference>
<dbReference type="InterPro" id="IPR013325">
    <property type="entry name" value="RNA_pol_sigma_r2"/>
</dbReference>
<evidence type="ECO:0000313" key="8">
    <source>
        <dbReference type="Proteomes" id="UP000256321"/>
    </source>
</evidence>
<dbReference type="Gene3D" id="1.10.1740.10">
    <property type="match status" value="1"/>
</dbReference>
<dbReference type="GO" id="GO:0006352">
    <property type="term" value="P:DNA-templated transcription initiation"/>
    <property type="evidence" value="ECO:0007669"/>
    <property type="project" value="InterPro"/>
</dbReference>
<evidence type="ECO:0000313" key="7">
    <source>
        <dbReference type="EMBL" id="RDU50467.1"/>
    </source>
</evidence>
<dbReference type="PANTHER" id="PTHR43133">
    <property type="entry name" value="RNA POLYMERASE ECF-TYPE SIGMA FACTO"/>
    <property type="match status" value="1"/>
</dbReference>
<comment type="caution">
    <text evidence="7">The sequence shown here is derived from an EMBL/GenBank/DDBJ whole genome shotgun (WGS) entry which is preliminary data.</text>
</comment>
<protein>
    <submittedName>
        <fullName evidence="7">RNA polymerase sigma-70 factor</fullName>
    </submittedName>
</protein>
<dbReference type="InterPro" id="IPR039425">
    <property type="entry name" value="RNA_pol_sigma-70-like"/>
</dbReference>
<dbReference type="InterPro" id="IPR007627">
    <property type="entry name" value="RNA_pol_sigma70_r2"/>
</dbReference>
<evidence type="ECO:0000256" key="1">
    <source>
        <dbReference type="ARBA" id="ARBA00010641"/>
    </source>
</evidence>
<reference evidence="7 8" key="1">
    <citation type="submission" date="2018-07" db="EMBL/GenBank/DDBJ databases">
        <title>Parabacteroides acidifaciens nov. sp., isolated from human feces.</title>
        <authorList>
            <person name="Wang Y.J."/>
        </authorList>
    </citation>
    <scope>NUCLEOTIDE SEQUENCE [LARGE SCALE GENOMIC DNA]</scope>
    <source>
        <strain evidence="7 8">426-9</strain>
    </source>
</reference>
<keyword evidence="4" id="KW-0804">Transcription</keyword>
<dbReference type="NCBIfam" id="TIGR02937">
    <property type="entry name" value="sigma70-ECF"/>
    <property type="match status" value="1"/>
</dbReference>
<comment type="similarity">
    <text evidence="1">Belongs to the sigma-70 factor family. ECF subfamily.</text>
</comment>
<evidence type="ECO:0000256" key="3">
    <source>
        <dbReference type="ARBA" id="ARBA00023082"/>
    </source>
</evidence>